<name>A0ABR1S8X4_9PEZI</name>
<dbReference type="EMBL" id="JAQQWI010000007">
    <property type="protein sequence ID" value="KAK8028297.1"/>
    <property type="molecule type" value="Genomic_DNA"/>
</dbReference>
<dbReference type="Gene3D" id="1.20.5.170">
    <property type="match status" value="1"/>
</dbReference>
<accession>A0ABR1S8X4</accession>
<dbReference type="Proteomes" id="UP001396898">
    <property type="component" value="Unassembled WGS sequence"/>
</dbReference>
<dbReference type="PROSITE" id="PS00036">
    <property type="entry name" value="BZIP_BASIC"/>
    <property type="match status" value="1"/>
</dbReference>
<dbReference type="InterPro" id="IPR046347">
    <property type="entry name" value="bZIP_sf"/>
</dbReference>
<comment type="caution">
    <text evidence="3">The sequence shown here is derived from an EMBL/GenBank/DDBJ whole genome shotgun (WGS) entry which is preliminary data.</text>
</comment>
<evidence type="ECO:0000259" key="2">
    <source>
        <dbReference type="PROSITE" id="PS00036"/>
    </source>
</evidence>
<feature type="compositionally biased region" description="Low complexity" evidence="1">
    <location>
        <begin position="32"/>
        <end position="47"/>
    </location>
</feature>
<feature type="region of interest" description="Disordered" evidence="1">
    <location>
        <begin position="139"/>
        <end position="172"/>
    </location>
</feature>
<protein>
    <recommendedName>
        <fullName evidence="2">BZIP domain-containing protein</fullName>
    </recommendedName>
</protein>
<dbReference type="InterPro" id="IPR004827">
    <property type="entry name" value="bZIP"/>
</dbReference>
<keyword evidence="4" id="KW-1185">Reference proteome</keyword>
<feature type="compositionally biased region" description="Basic and acidic residues" evidence="1">
    <location>
        <begin position="80"/>
        <end position="107"/>
    </location>
</feature>
<feature type="domain" description="BZIP" evidence="2">
    <location>
        <begin position="91"/>
        <end position="104"/>
    </location>
</feature>
<feature type="region of interest" description="Disordered" evidence="1">
    <location>
        <begin position="1"/>
        <end position="122"/>
    </location>
</feature>
<evidence type="ECO:0000313" key="3">
    <source>
        <dbReference type="EMBL" id="KAK8028297.1"/>
    </source>
</evidence>
<evidence type="ECO:0000256" key="1">
    <source>
        <dbReference type="SAM" id="MobiDB-lite"/>
    </source>
</evidence>
<reference evidence="3 4" key="1">
    <citation type="submission" date="2023-01" db="EMBL/GenBank/DDBJ databases">
        <title>Analysis of 21 Apiospora genomes using comparative genomics revels a genus with tremendous synthesis potential of carbohydrate active enzymes and secondary metabolites.</title>
        <authorList>
            <person name="Sorensen T."/>
        </authorList>
    </citation>
    <scope>NUCLEOTIDE SEQUENCE [LARGE SCALE GENOMIC DNA]</scope>
    <source>
        <strain evidence="3 4">CBS 20057</strain>
    </source>
</reference>
<feature type="compositionally biased region" description="Low complexity" evidence="1">
    <location>
        <begin position="150"/>
        <end position="172"/>
    </location>
</feature>
<proteinExistence type="predicted"/>
<evidence type="ECO:0000313" key="4">
    <source>
        <dbReference type="Proteomes" id="UP001396898"/>
    </source>
</evidence>
<feature type="compositionally biased region" description="Polar residues" evidence="1">
    <location>
        <begin position="109"/>
        <end position="120"/>
    </location>
</feature>
<feature type="compositionally biased region" description="Polar residues" evidence="1">
    <location>
        <begin position="9"/>
        <end position="31"/>
    </location>
</feature>
<sequence>MSEWMGYMQTATPESSGTDQTAQNNFMPVNNQQQQAAEKTQPQAAPPGRRRGPGIIGRGLLPLSDGLSIQEYERRRKHNSEKAEENKKVQRERNNEAARRSRQRRADLISTQSGQIQRLSQEVGALTRERDYWKGVVERMQSGGGGMNGRGQQNDQPLPQHQQQQHQQQQTLTSQYLAYPSLPSSRTLSSPAIATPSHLSANIAPSQLMHPFPDIAAASAQAQAQGVAMAAVPVKSNLNSPPVPQTFAPAAFDAAASGHADTGFAGYPFFPSADTPDNTSASDAVEGLDDSEFFQQMDEYNTHVKSGESVDAMEDFDFSISGN</sequence>
<gene>
    <name evidence="3" type="ORF">PG991_005353</name>
</gene>
<dbReference type="SUPFAM" id="SSF57959">
    <property type="entry name" value="Leucine zipper domain"/>
    <property type="match status" value="1"/>
</dbReference>
<organism evidence="3 4">
    <name type="scientific">Apiospora marii</name>
    <dbReference type="NCBI Taxonomy" id="335849"/>
    <lineage>
        <taxon>Eukaryota</taxon>
        <taxon>Fungi</taxon>
        <taxon>Dikarya</taxon>
        <taxon>Ascomycota</taxon>
        <taxon>Pezizomycotina</taxon>
        <taxon>Sordariomycetes</taxon>
        <taxon>Xylariomycetidae</taxon>
        <taxon>Amphisphaeriales</taxon>
        <taxon>Apiosporaceae</taxon>
        <taxon>Apiospora</taxon>
    </lineage>
</organism>